<evidence type="ECO:0000256" key="1">
    <source>
        <dbReference type="SAM" id="MobiDB-lite"/>
    </source>
</evidence>
<organism evidence="2 3">
    <name type="scientific">Chionoecetes opilio</name>
    <name type="common">Atlantic snow crab</name>
    <name type="synonym">Cancer opilio</name>
    <dbReference type="NCBI Taxonomy" id="41210"/>
    <lineage>
        <taxon>Eukaryota</taxon>
        <taxon>Metazoa</taxon>
        <taxon>Ecdysozoa</taxon>
        <taxon>Arthropoda</taxon>
        <taxon>Crustacea</taxon>
        <taxon>Multicrustacea</taxon>
        <taxon>Malacostraca</taxon>
        <taxon>Eumalacostraca</taxon>
        <taxon>Eucarida</taxon>
        <taxon>Decapoda</taxon>
        <taxon>Pleocyemata</taxon>
        <taxon>Brachyura</taxon>
        <taxon>Eubrachyura</taxon>
        <taxon>Majoidea</taxon>
        <taxon>Majidae</taxon>
        <taxon>Chionoecetes</taxon>
    </lineage>
</organism>
<feature type="region of interest" description="Disordered" evidence="1">
    <location>
        <begin position="126"/>
        <end position="163"/>
    </location>
</feature>
<dbReference type="Proteomes" id="UP000770661">
    <property type="component" value="Unassembled WGS sequence"/>
</dbReference>
<reference evidence="2" key="1">
    <citation type="submission" date="2020-07" db="EMBL/GenBank/DDBJ databases">
        <title>The High-quality genome of the commercially important snow crab, Chionoecetes opilio.</title>
        <authorList>
            <person name="Jeong J.-H."/>
            <person name="Ryu S."/>
        </authorList>
    </citation>
    <scope>NUCLEOTIDE SEQUENCE</scope>
    <source>
        <strain evidence="2">MADBK_172401_WGS</strain>
        <tissue evidence="2">Digestive gland</tissue>
    </source>
</reference>
<feature type="compositionally biased region" description="Polar residues" evidence="1">
    <location>
        <begin position="145"/>
        <end position="163"/>
    </location>
</feature>
<dbReference type="OrthoDB" id="6378051at2759"/>
<dbReference type="AlphaFoldDB" id="A0A8J4YR35"/>
<evidence type="ECO:0000313" key="3">
    <source>
        <dbReference type="Proteomes" id="UP000770661"/>
    </source>
</evidence>
<dbReference type="EMBL" id="JACEEZ010001622">
    <property type="protein sequence ID" value="KAG0728966.1"/>
    <property type="molecule type" value="Genomic_DNA"/>
</dbReference>
<evidence type="ECO:0000313" key="2">
    <source>
        <dbReference type="EMBL" id="KAG0728966.1"/>
    </source>
</evidence>
<gene>
    <name evidence="2" type="ORF">GWK47_031349</name>
</gene>
<accession>A0A8J4YR35</accession>
<sequence length="163" mass="18265">MAVRCNHHPLPLPLSTVKCLISQVCRFTWDTSLSDTLRAPTRGHYRSDSSPHPWKRQTPCILDVALTRLRLGHTTLMAHLHRLHLTPDPPRPITASHLQPPMFVYRFRNKQLEKYVKAMENQRVKAGSVSGGSGSGSGSRELPGSLTSNFSKRAQTISMEMAK</sequence>
<proteinExistence type="predicted"/>
<protein>
    <submittedName>
        <fullName evidence="2">Uncharacterized protein</fullName>
    </submittedName>
</protein>
<name>A0A8J4YR35_CHIOP</name>
<keyword evidence="3" id="KW-1185">Reference proteome</keyword>
<comment type="caution">
    <text evidence="2">The sequence shown here is derived from an EMBL/GenBank/DDBJ whole genome shotgun (WGS) entry which is preliminary data.</text>
</comment>